<keyword evidence="2" id="KW-0812">Transmembrane</keyword>
<feature type="region of interest" description="Disordered" evidence="1">
    <location>
        <begin position="86"/>
        <end position="134"/>
    </location>
</feature>
<feature type="compositionally biased region" description="Low complexity" evidence="1">
    <location>
        <begin position="114"/>
        <end position="133"/>
    </location>
</feature>
<gene>
    <name evidence="3" type="ORF">OJ962_21565</name>
</gene>
<keyword evidence="2" id="KW-1133">Transmembrane helix</keyword>
<feature type="compositionally biased region" description="Low complexity" evidence="1">
    <location>
        <begin position="89"/>
        <end position="100"/>
    </location>
</feature>
<dbReference type="RefSeq" id="WP_202955976.1">
    <property type="nucleotide sequence ID" value="NZ_JAPCID010000033.1"/>
</dbReference>
<evidence type="ECO:0000313" key="3">
    <source>
        <dbReference type="EMBL" id="MDA0140106.1"/>
    </source>
</evidence>
<feature type="transmembrane region" description="Helical" evidence="2">
    <location>
        <begin position="62"/>
        <end position="81"/>
    </location>
</feature>
<accession>A0ABT4RP76</accession>
<keyword evidence="4" id="KW-1185">Reference proteome</keyword>
<keyword evidence="2" id="KW-0472">Membrane</keyword>
<organism evidence="3 4">
    <name type="scientific">Solirubrobacter deserti</name>
    <dbReference type="NCBI Taxonomy" id="2282478"/>
    <lineage>
        <taxon>Bacteria</taxon>
        <taxon>Bacillati</taxon>
        <taxon>Actinomycetota</taxon>
        <taxon>Thermoleophilia</taxon>
        <taxon>Solirubrobacterales</taxon>
        <taxon>Solirubrobacteraceae</taxon>
        <taxon>Solirubrobacter</taxon>
    </lineage>
</organism>
<sequence length="241" mass="25188">MNTQSNTNAEFLTALGSLAGAVAILVSAPVAKGAPAAVLVLSAAYAYTRYRQVEVAHRDRRLVVSAVVAVSAGLVFLVALATGAGSEPNATNAARRNATASPSVTQTPSSTDEPALTATPMSSSTPAVSPTPTMNANVRVKVPQGTRASVFGGRLRITVRATEYDELDGGLQDFITRLVVRASGVDCTEWTVVAAGDVFVVRAAQTRYTIDVVNVDTFDATFDVRRAAAKRRSNEAECARS</sequence>
<dbReference type="EMBL" id="JAPCID010000033">
    <property type="protein sequence ID" value="MDA0140106.1"/>
    <property type="molecule type" value="Genomic_DNA"/>
</dbReference>
<evidence type="ECO:0000256" key="2">
    <source>
        <dbReference type="SAM" id="Phobius"/>
    </source>
</evidence>
<reference evidence="3" key="1">
    <citation type="submission" date="2022-10" db="EMBL/GenBank/DDBJ databases">
        <title>The WGS of Solirubrobacter sp. CPCC 204708.</title>
        <authorList>
            <person name="Jiang Z."/>
        </authorList>
    </citation>
    <scope>NUCLEOTIDE SEQUENCE</scope>
    <source>
        <strain evidence="3">CPCC 204708</strain>
    </source>
</reference>
<name>A0ABT4RP76_9ACTN</name>
<proteinExistence type="predicted"/>
<comment type="caution">
    <text evidence="3">The sequence shown here is derived from an EMBL/GenBank/DDBJ whole genome shotgun (WGS) entry which is preliminary data.</text>
</comment>
<feature type="compositionally biased region" description="Polar residues" evidence="1">
    <location>
        <begin position="101"/>
        <end position="112"/>
    </location>
</feature>
<dbReference type="Proteomes" id="UP001147700">
    <property type="component" value="Unassembled WGS sequence"/>
</dbReference>
<evidence type="ECO:0000256" key="1">
    <source>
        <dbReference type="SAM" id="MobiDB-lite"/>
    </source>
</evidence>
<protein>
    <submittedName>
        <fullName evidence="3">Uncharacterized protein</fullName>
    </submittedName>
</protein>
<evidence type="ECO:0000313" key="4">
    <source>
        <dbReference type="Proteomes" id="UP001147700"/>
    </source>
</evidence>